<organism evidence="3 5">
    <name type="scientific">Pseudomonas cannabina</name>
    <dbReference type="NCBI Taxonomy" id="86840"/>
    <lineage>
        <taxon>Bacteria</taxon>
        <taxon>Pseudomonadati</taxon>
        <taxon>Pseudomonadota</taxon>
        <taxon>Gammaproteobacteria</taxon>
        <taxon>Pseudomonadales</taxon>
        <taxon>Pseudomonadaceae</taxon>
        <taxon>Pseudomonas</taxon>
    </lineage>
</organism>
<keyword evidence="1" id="KW-0472">Membrane</keyword>
<evidence type="ECO:0000313" key="5">
    <source>
        <dbReference type="Proteomes" id="UP000270524"/>
    </source>
</evidence>
<dbReference type="EMBL" id="RBPJ01000234">
    <property type="protein sequence ID" value="RMN91122.1"/>
    <property type="molecule type" value="Genomic_DNA"/>
</dbReference>
<keyword evidence="1" id="KW-0812">Transmembrane</keyword>
<dbReference type="EMBL" id="RBPH01000044">
    <property type="protein sequence ID" value="RMN84424.1"/>
    <property type="molecule type" value="Genomic_DNA"/>
</dbReference>
<accession>A0A3M3QJR2</accession>
<sequence>MYRRDSQPLKKTFLNVLYQLGTAMISLAAEVAMLAPVANEMTISFVICKAMQPELKFDDNSLIGNVER</sequence>
<proteinExistence type="predicted"/>
<comment type="caution">
    <text evidence="3">The sequence shown here is derived from an EMBL/GenBank/DDBJ whole genome shotgun (WGS) entry which is preliminary data.</text>
</comment>
<keyword evidence="1" id="KW-1133">Transmembrane helix</keyword>
<dbReference type="Proteomes" id="UP000270524">
    <property type="component" value="Unassembled WGS sequence"/>
</dbReference>
<dbReference type="AlphaFoldDB" id="A0A3M3QJR2"/>
<evidence type="ECO:0000313" key="4">
    <source>
        <dbReference type="Proteomes" id="UP000269335"/>
    </source>
</evidence>
<feature type="transmembrane region" description="Helical" evidence="1">
    <location>
        <begin position="12"/>
        <end position="35"/>
    </location>
</feature>
<protein>
    <submittedName>
        <fullName evidence="3">Uncharacterized protein</fullName>
    </submittedName>
</protein>
<name>A0A3M3QJR2_PSECA</name>
<evidence type="ECO:0000313" key="2">
    <source>
        <dbReference type="EMBL" id="RMN84424.1"/>
    </source>
</evidence>
<evidence type="ECO:0000256" key="1">
    <source>
        <dbReference type="SAM" id="Phobius"/>
    </source>
</evidence>
<gene>
    <name evidence="3" type="ORF">ALQ51_102385</name>
    <name evidence="2" type="ORF">ALQ53_103807</name>
</gene>
<evidence type="ECO:0000313" key="3">
    <source>
        <dbReference type="EMBL" id="RMN91122.1"/>
    </source>
</evidence>
<reference evidence="4 5" key="1">
    <citation type="submission" date="2018-08" db="EMBL/GenBank/DDBJ databases">
        <title>Recombination of ecologically and evolutionarily significant loci maintains genetic cohesion in the Pseudomonas syringae species complex.</title>
        <authorList>
            <person name="Dillon M."/>
            <person name="Thakur S."/>
            <person name="Almeida R.N.D."/>
            <person name="Weir B.S."/>
            <person name="Guttman D.S."/>
        </authorList>
    </citation>
    <scope>NUCLEOTIDE SEQUENCE [LARGE SCALE GENOMIC DNA]</scope>
    <source>
        <strain evidence="2 4">ICMP 15201</strain>
        <strain evidence="3 5">ICMP 15203</strain>
    </source>
</reference>
<dbReference type="Proteomes" id="UP000269335">
    <property type="component" value="Unassembled WGS sequence"/>
</dbReference>